<gene>
    <name evidence="2" type="ORF">SARC_00343</name>
</gene>
<sequence>ELLILRCIRALASVGREEGRPLSGNHRARKEIQSSRQIADALKWLLRVALPPDVELHEIVYTTAPTPCCHGAHTQAHDTRRDVYVLRPREDTCTRITSALCIRRALGIEFEENEPDCEIKEIEPEGVGSASTSDMANDNESHRESAELLSKVEVDKALDEEADSDEEHNTLDLSGSVDKATKNVEAAGAGKDPIHNSEDSDSDQLPCLYSTPETPIQGFKMKEHAHSKAKPKRKRAKRRTFIRVPPSVDQFMVGNRHEKRARQATATFEHFLGEPLDWAVLRSSPENCTPDTDASGGKVRALPKSTEKVVKPTPFSDNGPTNLQKDKGILHKSQNTMADPVDSLPPLGFLDFDDTSQGLPPLSATLSSSSREYVEAVGLGTAKGITPPLHSSKKDESIVQHGSVDRAINHSIAQEDAAKNRLINPVQKSTRTLSSHSPVQKLHTQPDTAAIEKPTLCSTQLDFSGRCESSENVEILALLQNTKTQDKHMQGDPYTTSALPDKLPTLPLIPR</sequence>
<evidence type="ECO:0000313" key="3">
    <source>
        <dbReference type="Proteomes" id="UP000054560"/>
    </source>
</evidence>
<evidence type="ECO:0000256" key="1">
    <source>
        <dbReference type="SAM" id="MobiDB-lite"/>
    </source>
</evidence>
<feature type="region of interest" description="Disordered" evidence="1">
    <location>
        <begin position="484"/>
        <end position="511"/>
    </location>
</feature>
<dbReference type="Proteomes" id="UP000054560">
    <property type="component" value="Unassembled WGS sequence"/>
</dbReference>
<evidence type="ECO:0000313" key="2">
    <source>
        <dbReference type="EMBL" id="KNC87519.1"/>
    </source>
</evidence>
<dbReference type="RefSeq" id="XP_014161421.1">
    <property type="nucleotide sequence ID" value="XM_014305946.1"/>
</dbReference>
<organism evidence="2 3">
    <name type="scientific">Sphaeroforma arctica JP610</name>
    <dbReference type="NCBI Taxonomy" id="667725"/>
    <lineage>
        <taxon>Eukaryota</taxon>
        <taxon>Ichthyosporea</taxon>
        <taxon>Ichthyophonida</taxon>
        <taxon>Sphaeroforma</taxon>
    </lineage>
</organism>
<accession>A0A0L0GF77</accession>
<feature type="compositionally biased region" description="Polar residues" evidence="1">
    <location>
        <begin position="129"/>
        <end position="138"/>
    </location>
</feature>
<keyword evidence="3" id="KW-1185">Reference proteome</keyword>
<proteinExistence type="predicted"/>
<reference evidence="2 3" key="1">
    <citation type="submission" date="2011-02" db="EMBL/GenBank/DDBJ databases">
        <title>The Genome Sequence of Sphaeroforma arctica JP610.</title>
        <authorList>
            <consortium name="The Broad Institute Genome Sequencing Platform"/>
            <person name="Russ C."/>
            <person name="Cuomo C."/>
            <person name="Young S.K."/>
            <person name="Zeng Q."/>
            <person name="Gargeya S."/>
            <person name="Alvarado L."/>
            <person name="Berlin A."/>
            <person name="Chapman S.B."/>
            <person name="Chen Z."/>
            <person name="Freedman E."/>
            <person name="Gellesch M."/>
            <person name="Goldberg J."/>
            <person name="Griggs A."/>
            <person name="Gujja S."/>
            <person name="Heilman E."/>
            <person name="Heiman D."/>
            <person name="Howarth C."/>
            <person name="Mehta T."/>
            <person name="Neiman D."/>
            <person name="Pearson M."/>
            <person name="Roberts A."/>
            <person name="Saif S."/>
            <person name="Shea T."/>
            <person name="Shenoy N."/>
            <person name="Sisk P."/>
            <person name="Stolte C."/>
            <person name="Sykes S."/>
            <person name="White J."/>
            <person name="Yandava C."/>
            <person name="Burger G."/>
            <person name="Gray M.W."/>
            <person name="Holland P.W.H."/>
            <person name="King N."/>
            <person name="Lang F.B.F."/>
            <person name="Roger A.J."/>
            <person name="Ruiz-Trillo I."/>
            <person name="Haas B."/>
            <person name="Nusbaum C."/>
            <person name="Birren B."/>
        </authorList>
    </citation>
    <scope>NUCLEOTIDE SEQUENCE [LARGE SCALE GENOMIC DNA]</scope>
    <source>
        <strain evidence="2 3">JP610</strain>
    </source>
</reference>
<feature type="region of interest" description="Disordered" evidence="1">
    <location>
        <begin position="287"/>
        <end position="323"/>
    </location>
</feature>
<name>A0A0L0GF77_9EUKA</name>
<dbReference type="GeneID" id="25900847"/>
<feature type="region of interest" description="Disordered" evidence="1">
    <location>
        <begin position="122"/>
        <end position="146"/>
    </location>
</feature>
<dbReference type="AlphaFoldDB" id="A0A0L0GF77"/>
<dbReference type="EMBL" id="KQ241606">
    <property type="protein sequence ID" value="KNC87519.1"/>
    <property type="molecule type" value="Genomic_DNA"/>
</dbReference>
<protein>
    <submittedName>
        <fullName evidence="2">Uncharacterized protein</fullName>
    </submittedName>
</protein>
<feature type="compositionally biased region" description="Basic residues" evidence="1">
    <location>
        <begin position="227"/>
        <end position="238"/>
    </location>
</feature>
<feature type="non-terminal residue" evidence="2">
    <location>
        <position position="1"/>
    </location>
</feature>
<feature type="region of interest" description="Disordered" evidence="1">
    <location>
        <begin position="188"/>
        <end position="238"/>
    </location>
</feature>